<name>A0A8G2BLB3_9PROT</name>
<sequence>MNRMPHWLRLLPAAAIVLATSSVSAEVKTLSEEVIPYKGDALPARTEPLLEIGSDLLGTGPLDPGFELPTGAVWQPALWVFGQYRTGVGIFKNGDAPEVQEWANRLDLFANLQLSGTERVLFGLSPLRDGGRFSGYHRRPEDREGFDNQFSGEITALFFEGEIGELFPDADPFDTGGLDIGFTVGRQQLLFQEGLLINDTVDAVAVTRDTLIARDISVDTRLTALFGWGNIHRSDNARDDKAKLVGLFSETDFRASTVALDALWVTEGEDGDNGTDGLFLGAAATQRFGKLNTAFRVAQSVALDDTSEAVDTGTVFLAELSGDPMGNDDVMYVNAAWAVDRFTSAARDPIAGGPLGPVGILFASPGLGDYGTALSNRADDVVAAAAGYQMFFNQERTQLVAELGTRIATDPDQRDAAAIGLRFQQALGSRFVLQLDGFVSREEARDLGYGARTELLVRF</sequence>
<dbReference type="RefSeq" id="WP_093153503.1">
    <property type="nucleotide sequence ID" value="NZ_FNBW01000015.1"/>
</dbReference>
<accession>A0A8G2BLB3</accession>
<comment type="caution">
    <text evidence="2">The sequence shown here is derived from an EMBL/GenBank/DDBJ whole genome shotgun (WGS) entry which is preliminary data.</text>
</comment>
<feature type="chain" id="PRO_5034953595" description="Alginate export" evidence="1">
    <location>
        <begin position="26"/>
        <end position="459"/>
    </location>
</feature>
<evidence type="ECO:0008006" key="4">
    <source>
        <dbReference type="Google" id="ProtNLM"/>
    </source>
</evidence>
<dbReference type="Proteomes" id="UP000198615">
    <property type="component" value="Unassembled WGS sequence"/>
</dbReference>
<keyword evidence="1" id="KW-0732">Signal</keyword>
<dbReference type="EMBL" id="FNBW01000015">
    <property type="protein sequence ID" value="SDG36749.1"/>
    <property type="molecule type" value="Genomic_DNA"/>
</dbReference>
<evidence type="ECO:0000313" key="3">
    <source>
        <dbReference type="Proteomes" id="UP000198615"/>
    </source>
</evidence>
<evidence type="ECO:0000313" key="2">
    <source>
        <dbReference type="EMBL" id="SDG36749.1"/>
    </source>
</evidence>
<organism evidence="2 3">
    <name type="scientific">Thalassobaculum litoreum DSM 18839</name>
    <dbReference type="NCBI Taxonomy" id="1123362"/>
    <lineage>
        <taxon>Bacteria</taxon>
        <taxon>Pseudomonadati</taxon>
        <taxon>Pseudomonadota</taxon>
        <taxon>Alphaproteobacteria</taxon>
        <taxon>Rhodospirillales</taxon>
        <taxon>Thalassobaculaceae</taxon>
        <taxon>Thalassobaculum</taxon>
    </lineage>
</organism>
<dbReference type="OrthoDB" id="7928618at2"/>
<feature type="signal peptide" evidence="1">
    <location>
        <begin position="1"/>
        <end position="25"/>
    </location>
</feature>
<protein>
    <recommendedName>
        <fullName evidence="4">Alginate export</fullName>
    </recommendedName>
</protein>
<dbReference type="AlphaFoldDB" id="A0A8G2BLB3"/>
<proteinExistence type="predicted"/>
<reference evidence="2 3" key="1">
    <citation type="submission" date="2016-10" db="EMBL/GenBank/DDBJ databases">
        <authorList>
            <person name="Varghese N."/>
            <person name="Submissions S."/>
        </authorList>
    </citation>
    <scope>NUCLEOTIDE SEQUENCE [LARGE SCALE GENOMIC DNA]</scope>
    <source>
        <strain evidence="2 3">DSM 18839</strain>
    </source>
</reference>
<keyword evidence="3" id="KW-1185">Reference proteome</keyword>
<evidence type="ECO:0000256" key="1">
    <source>
        <dbReference type="SAM" id="SignalP"/>
    </source>
</evidence>
<gene>
    <name evidence="2" type="ORF">SAMN05660686_04183</name>
</gene>